<dbReference type="EnsemblProtists" id="HpaT807522">
    <property type="protein sequence ID" value="HpaP807522"/>
    <property type="gene ID" value="HpaG807522"/>
</dbReference>
<dbReference type="InParanoid" id="M4BM86"/>
<dbReference type="EMBL" id="JH598412">
    <property type="status" value="NOT_ANNOTATED_CDS"/>
    <property type="molecule type" value="Genomic_DNA"/>
</dbReference>
<dbReference type="Gene3D" id="1.10.472.50">
    <property type="entry name" value="HD-domain/PDEase-like"/>
    <property type="match status" value="2"/>
</dbReference>
<keyword evidence="2" id="KW-1185">Reference proteome</keyword>
<reference evidence="2" key="1">
    <citation type="journal article" date="2010" name="Science">
        <title>Signatures of adaptation to obligate biotrophy in the Hyaloperonospora arabidopsidis genome.</title>
        <authorList>
            <person name="Baxter L."/>
            <person name="Tripathy S."/>
            <person name="Ishaque N."/>
            <person name="Boot N."/>
            <person name="Cabral A."/>
            <person name="Kemen E."/>
            <person name="Thines M."/>
            <person name="Ah-Fong A."/>
            <person name="Anderson R."/>
            <person name="Badejoko W."/>
            <person name="Bittner-Eddy P."/>
            <person name="Boore J.L."/>
            <person name="Chibucos M.C."/>
            <person name="Coates M."/>
            <person name="Dehal P."/>
            <person name="Delehaunty K."/>
            <person name="Dong S."/>
            <person name="Downton P."/>
            <person name="Dumas B."/>
            <person name="Fabro G."/>
            <person name="Fronick C."/>
            <person name="Fuerstenberg S.I."/>
            <person name="Fulton L."/>
            <person name="Gaulin E."/>
            <person name="Govers F."/>
            <person name="Hughes L."/>
            <person name="Humphray S."/>
            <person name="Jiang R.H."/>
            <person name="Judelson H."/>
            <person name="Kamoun S."/>
            <person name="Kyung K."/>
            <person name="Meijer H."/>
            <person name="Minx P."/>
            <person name="Morris P."/>
            <person name="Nelson J."/>
            <person name="Phuntumart V."/>
            <person name="Qutob D."/>
            <person name="Rehmany A."/>
            <person name="Rougon-Cardoso A."/>
            <person name="Ryden P."/>
            <person name="Torto-Alalibo T."/>
            <person name="Studholme D."/>
            <person name="Wang Y."/>
            <person name="Win J."/>
            <person name="Wood J."/>
            <person name="Clifton S.W."/>
            <person name="Rogers J."/>
            <person name="Van den Ackerveken G."/>
            <person name="Jones J.D."/>
            <person name="McDowell J.M."/>
            <person name="Beynon J."/>
            <person name="Tyler B.M."/>
        </authorList>
    </citation>
    <scope>NUCLEOTIDE SEQUENCE [LARGE SCALE GENOMIC DNA]</scope>
    <source>
        <strain evidence="2">Emoy2</strain>
    </source>
</reference>
<proteinExistence type="predicted"/>
<dbReference type="STRING" id="559515.M4BM86"/>
<dbReference type="PANTHER" id="PTHR33594">
    <property type="entry name" value="SUPERFAMILY HYDROLASE, PUTATIVE (AFU_ORTHOLOGUE AFUA_1G03035)-RELATED"/>
    <property type="match status" value="1"/>
</dbReference>
<evidence type="ECO:0000313" key="1">
    <source>
        <dbReference type="EnsemblProtists" id="HpaP807522"/>
    </source>
</evidence>
<dbReference type="SUPFAM" id="SSF109604">
    <property type="entry name" value="HD-domain/PDEase-like"/>
    <property type="match status" value="1"/>
</dbReference>
<dbReference type="OMA" id="GHDWFHI"/>
<organism evidence="1 2">
    <name type="scientific">Hyaloperonospora arabidopsidis (strain Emoy2)</name>
    <name type="common">Downy mildew agent</name>
    <name type="synonym">Peronospora arabidopsidis</name>
    <dbReference type="NCBI Taxonomy" id="559515"/>
    <lineage>
        <taxon>Eukaryota</taxon>
        <taxon>Sar</taxon>
        <taxon>Stramenopiles</taxon>
        <taxon>Oomycota</taxon>
        <taxon>Peronosporomycetes</taxon>
        <taxon>Peronosporales</taxon>
        <taxon>Peronosporaceae</taxon>
        <taxon>Hyaloperonospora</taxon>
    </lineage>
</organism>
<accession>M4BM86</accession>
<sequence>MAPSQLVQRTAAFVKQQLKPNDASHDWGHIERVWTLAKSLAKEEARTIGPVLRFLAPAHLLPPSLFCMQRVSEENLEIVDLAALLHDIDDWKYLNDPEKPTKRAAAFLQSENVPSDKIACVMAIIDRMGFKEEVAGENKDAIGAIGIARCFTYGGYKLRPLYDLDVPPMHSMTKEQYMDPNRPNTTINHFYEKLLKLRGMMKTDAGKRLADERHAFMETFLTQFHNECSGRG</sequence>
<dbReference type="HOGENOM" id="CLU_036524_2_2_1"/>
<dbReference type="Proteomes" id="UP000011713">
    <property type="component" value="Unassembled WGS sequence"/>
</dbReference>
<protein>
    <recommendedName>
        <fullName evidence="3">HD/PDEase domain-containing protein</fullName>
    </recommendedName>
</protein>
<evidence type="ECO:0000313" key="2">
    <source>
        <dbReference type="Proteomes" id="UP000011713"/>
    </source>
</evidence>
<name>M4BM86_HYAAE</name>
<dbReference type="eggNOG" id="ENOG502QSR7">
    <property type="taxonomic scope" value="Eukaryota"/>
</dbReference>
<dbReference type="PANTHER" id="PTHR33594:SF1">
    <property type="entry name" value="HD_PDEASE DOMAIN-CONTAINING PROTEIN"/>
    <property type="match status" value="1"/>
</dbReference>
<dbReference type="VEuPathDB" id="FungiDB:HpaG807522"/>
<dbReference type="Gene3D" id="1.20.58.1910">
    <property type="match status" value="1"/>
</dbReference>
<dbReference type="AlphaFoldDB" id="M4BM86"/>
<evidence type="ECO:0008006" key="3">
    <source>
        <dbReference type="Google" id="ProtNLM"/>
    </source>
</evidence>
<reference evidence="1" key="2">
    <citation type="submission" date="2015-06" db="UniProtKB">
        <authorList>
            <consortium name="EnsemblProtists"/>
        </authorList>
    </citation>
    <scope>IDENTIFICATION</scope>
    <source>
        <strain evidence="1">Emoy2</strain>
    </source>
</reference>